<evidence type="ECO:0000256" key="1">
    <source>
        <dbReference type="SAM" id="Phobius"/>
    </source>
</evidence>
<protein>
    <submittedName>
        <fullName evidence="2">Uncharacterized protein</fullName>
    </submittedName>
</protein>
<dbReference type="EMBL" id="JABXBU010000003">
    <property type="protein sequence ID" value="KAF8792972.1"/>
    <property type="molecule type" value="Genomic_DNA"/>
</dbReference>
<keyword evidence="1" id="KW-0472">Membrane</keyword>
<name>A0A8T0FQV2_ARGBR</name>
<gene>
    <name evidence="2" type="ORF">HNY73_004505</name>
</gene>
<keyword evidence="1" id="KW-0812">Transmembrane</keyword>
<reference evidence="2" key="1">
    <citation type="journal article" date="2020" name="bioRxiv">
        <title>Chromosome-level reference genome of the European wasp spider Argiope bruennichi: a resource for studies on range expansion and evolutionary adaptation.</title>
        <authorList>
            <person name="Sheffer M.M."/>
            <person name="Hoppe A."/>
            <person name="Krehenwinkel H."/>
            <person name="Uhl G."/>
            <person name="Kuss A.W."/>
            <person name="Jensen L."/>
            <person name="Jensen C."/>
            <person name="Gillespie R.G."/>
            <person name="Hoff K.J."/>
            <person name="Prost S."/>
        </authorList>
    </citation>
    <scope>NUCLEOTIDE SEQUENCE</scope>
</reference>
<dbReference type="Proteomes" id="UP000807504">
    <property type="component" value="Unassembled WGS sequence"/>
</dbReference>
<dbReference type="AlphaFoldDB" id="A0A8T0FQV2"/>
<reference evidence="2" key="2">
    <citation type="submission" date="2020-06" db="EMBL/GenBank/DDBJ databases">
        <authorList>
            <person name="Sheffer M."/>
        </authorList>
    </citation>
    <scope>NUCLEOTIDE SEQUENCE</scope>
</reference>
<dbReference type="OMA" id="HRYISTI"/>
<sequence length="138" mass="15024">MAAESYPVAAAFAVLLIFLFIVLLITWCCKQFARPKEACVTLIPQTVPQHERYISTIDVQTGLPVIVDLSAIASSRNQIRIMAARRASSPCPINTRSNTTLYGSIARDPPGLTSSCEVLARTPPPPYSEVAAQQPPRQ</sequence>
<evidence type="ECO:0000313" key="3">
    <source>
        <dbReference type="Proteomes" id="UP000807504"/>
    </source>
</evidence>
<dbReference type="OrthoDB" id="6430437at2759"/>
<keyword evidence="1" id="KW-1133">Transmembrane helix</keyword>
<evidence type="ECO:0000313" key="2">
    <source>
        <dbReference type="EMBL" id="KAF8792972.1"/>
    </source>
</evidence>
<feature type="transmembrane region" description="Helical" evidence="1">
    <location>
        <begin position="6"/>
        <end position="27"/>
    </location>
</feature>
<comment type="caution">
    <text evidence="2">The sequence shown here is derived from an EMBL/GenBank/DDBJ whole genome shotgun (WGS) entry which is preliminary data.</text>
</comment>
<proteinExistence type="predicted"/>
<organism evidence="2 3">
    <name type="scientific">Argiope bruennichi</name>
    <name type="common">Wasp spider</name>
    <name type="synonym">Aranea bruennichi</name>
    <dbReference type="NCBI Taxonomy" id="94029"/>
    <lineage>
        <taxon>Eukaryota</taxon>
        <taxon>Metazoa</taxon>
        <taxon>Ecdysozoa</taxon>
        <taxon>Arthropoda</taxon>
        <taxon>Chelicerata</taxon>
        <taxon>Arachnida</taxon>
        <taxon>Araneae</taxon>
        <taxon>Araneomorphae</taxon>
        <taxon>Entelegynae</taxon>
        <taxon>Araneoidea</taxon>
        <taxon>Araneidae</taxon>
        <taxon>Argiope</taxon>
    </lineage>
</organism>
<accession>A0A8T0FQV2</accession>
<keyword evidence="3" id="KW-1185">Reference proteome</keyword>